<feature type="domain" description="Endonuclease/exonuclease/phosphatase" evidence="11">
    <location>
        <begin position="160"/>
        <end position="357"/>
    </location>
</feature>
<keyword evidence="4" id="KW-0540">Nuclease</keyword>
<dbReference type="InterPro" id="IPR036691">
    <property type="entry name" value="Endo/exonu/phosph_ase_sf"/>
</dbReference>
<evidence type="ECO:0000259" key="11">
    <source>
        <dbReference type="Pfam" id="PF03372"/>
    </source>
</evidence>
<dbReference type="Gene3D" id="3.60.10.10">
    <property type="entry name" value="Endonuclease/exonuclease/phosphatase"/>
    <property type="match status" value="1"/>
</dbReference>
<dbReference type="GO" id="GO:0046872">
    <property type="term" value="F:metal ion binding"/>
    <property type="evidence" value="ECO:0007669"/>
    <property type="project" value="UniProtKB-KW"/>
</dbReference>
<dbReference type="Proteomes" id="UP000601435">
    <property type="component" value="Unassembled WGS sequence"/>
</dbReference>
<keyword evidence="10" id="KW-0539">Nucleus</keyword>
<evidence type="ECO:0000256" key="4">
    <source>
        <dbReference type="ARBA" id="ARBA00022722"/>
    </source>
</evidence>
<dbReference type="Pfam" id="PF03372">
    <property type="entry name" value="Exo_endo_phos"/>
    <property type="match status" value="1"/>
</dbReference>
<dbReference type="GO" id="GO:0006302">
    <property type="term" value="P:double-strand break repair"/>
    <property type="evidence" value="ECO:0007669"/>
    <property type="project" value="TreeGrafter"/>
</dbReference>
<proteinExistence type="predicted"/>
<dbReference type="AlphaFoldDB" id="A0A812UP27"/>
<organism evidence="12 13">
    <name type="scientific">Symbiodinium necroappetens</name>
    <dbReference type="NCBI Taxonomy" id="1628268"/>
    <lineage>
        <taxon>Eukaryota</taxon>
        <taxon>Sar</taxon>
        <taxon>Alveolata</taxon>
        <taxon>Dinophyceae</taxon>
        <taxon>Suessiales</taxon>
        <taxon>Symbiodiniaceae</taxon>
        <taxon>Symbiodinium</taxon>
    </lineage>
</organism>
<evidence type="ECO:0000256" key="9">
    <source>
        <dbReference type="ARBA" id="ARBA00023204"/>
    </source>
</evidence>
<evidence type="ECO:0000256" key="7">
    <source>
        <dbReference type="ARBA" id="ARBA00022801"/>
    </source>
</evidence>
<dbReference type="SUPFAM" id="SSF56219">
    <property type="entry name" value="DNase I-like"/>
    <property type="match status" value="1"/>
</dbReference>
<dbReference type="InterPro" id="IPR005135">
    <property type="entry name" value="Endo/exonuclease/phosphatase"/>
</dbReference>
<reference evidence="12" key="1">
    <citation type="submission" date="2021-02" db="EMBL/GenBank/DDBJ databases">
        <authorList>
            <person name="Dougan E. K."/>
            <person name="Rhodes N."/>
            <person name="Thang M."/>
            <person name="Chan C."/>
        </authorList>
    </citation>
    <scope>NUCLEOTIDE SEQUENCE</scope>
</reference>
<evidence type="ECO:0000256" key="8">
    <source>
        <dbReference type="ARBA" id="ARBA00022842"/>
    </source>
</evidence>
<comment type="cofactor">
    <cofactor evidence="2">
        <name>Mg(2+)</name>
        <dbReference type="ChEBI" id="CHEBI:18420"/>
    </cofactor>
</comment>
<dbReference type="GO" id="GO:0004518">
    <property type="term" value="F:nuclease activity"/>
    <property type="evidence" value="ECO:0007669"/>
    <property type="project" value="UniProtKB-KW"/>
</dbReference>
<keyword evidence="8" id="KW-0460">Magnesium</keyword>
<evidence type="ECO:0000313" key="13">
    <source>
        <dbReference type="Proteomes" id="UP000601435"/>
    </source>
</evidence>
<dbReference type="OrthoDB" id="290453at2759"/>
<comment type="subcellular location">
    <subcellularLocation>
        <location evidence="3">Nucleus</location>
        <location evidence="3">PML body</location>
    </subcellularLocation>
</comment>
<evidence type="ECO:0000256" key="10">
    <source>
        <dbReference type="ARBA" id="ARBA00023242"/>
    </source>
</evidence>
<evidence type="ECO:0000256" key="3">
    <source>
        <dbReference type="ARBA" id="ARBA00004322"/>
    </source>
</evidence>
<dbReference type="PANTHER" id="PTHR15822">
    <property type="entry name" value="TRAF AND TNF RECEPTOR-ASSOCIATED PROTEIN"/>
    <property type="match status" value="1"/>
</dbReference>
<dbReference type="PANTHER" id="PTHR15822:SF4">
    <property type="entry name" value="TYROSYL-DNA PHOSPHODIESTERASE 2"/>
    <property type="match status" value="1"/>
</dbReference>
<dbReference type="GO" id="GO:0070260">
    <property type="term" value="F:5'-tyrosyl-DNA phosphodiesterase activity"/>
    <property type="evidence" value="ECO:0007669"/>
    <property type="project" value="TreeGrafter"/>
</dbReference>
<accession>A0A812UP27</accession>
<sequence>MPPPPPPPGLVPRPTKSPATAVVAAGLSDLGEAGLPPGLAPRPTKAPTTAVGATELSNLGLEAALEARANKLRSVETRVRQRDGTLLVEQRGQHGFTCEVAGHEDSKPQYLEDQEHGLSRLSPKIFDEAAHRWRPTEAVSPEDAARLNEAQLSQRGLRLVTYNVWFSEYRQRIRAQALFGILSATKADIVCLQEVTPKFLSWLREEDFVRTNYALSDSVGTTLRGSELAYGVVLLVRRELHLSSLLLHELPSQMSRALLLASLPLPTHELRVATAHLESLNATQLRLEQLTQICKILTEDGQASSVFAGDMNFGDKAPEEQVLCQAGFVDSANCGHTMPFDDVHCQPLRIDRVFVSSAPGGSCRLLPGPCQRLGEKPAINPDEDVFGVLQDPRDGCPAADDEGETDPDMPTLVPVLPGEVPPRLSNLPSDHFGLLCDIELVQRKVAVGQRSLVPLEPLA</sequence>
<evidence type="ECO:0000256" key="6">
    <source>
        <dbReference type="ARBA" id="ARBA00022763"/>
    </source>
</evidence>
<dbReference type="InterPro" id="IPR051547">
    <property type="entry name" value="TDP2-like"/>
</dbReference>
<comment type="cofactor">
    <cofactor evidence="1">
        <name>Mn(2+)</name>
        <dbReference type="ChEBI" id="CHEBI:29035"/>
    </cofactor>
</comment>
<dbReference type="GO" id="GO:0005737">
    <property type="term" value="C:cytoplasm"/>
    <property type="evidence" value="ECO:0007669"/>
    <property type="project" value="TreeGrafter"/>
</dbReference>
<dbReference type="GO" id="GO:0003697">
    <property type="term" value="F:single-stranded DNA binding"/>
    <property type="evidence" value="ECO:0007669"/>
    <property type="project" value="TreeGrafter"/>
</dbReference>
<dbReference type="EMBL" id="CAJNJA010027251">
    <property type="protein sequence ID" value="CAE7572359.1"/>
    <property type="molecule type" value="Genomic_DNA"/>
</dbReference>
<name>A0A812UP27_9DINO</name>
<keyword evidence="9" id="KW-0234">DNA repair</keyword>
<keyword evidence="13" id="KW-1185">Reference proteome</keyword>
<evidence type="ECO:0000256" key="5">
    <source>
        <dbReference type="ARBA" id="ARBA00022723"/>
    </source>
</evidence>
<keyword evidence="6" id="KW-0227">DNA damage</keyword>
<evidence type="ECO:0000256" key="2">
    <source>
        <dbReference type="ARBA" id="ARBA00001946"/>
    </source>
</evidence>
<comment type="caution">
    <text evidence="12">The sequence shown here is derived from an EMBL/GenBank/DDBJ whole genome shotgun (WGS) entry which is preliminary data.</text>
</comment>
<evidence type="ECO:0000313" key="12">
    <source>
        <dbReference type="EMBL" id="CAE7572359.1"/>
    </source>
</evidence>
<keyword evidence="7" id="KW-0378">Hydrolase</keyword>
<evidence type="ECO:0000256" key="1">
    <source>
        <dbReference type="ARBA" id="ARBA00001936"/>
    </source>
</evidence>
<gene>
    <name evidence="12" type="primary">TDP2</name>
    <name evidence="12" type="ORF">SNEC2469_LOCUS16704</name>
</gene>
<keyword evidence="5" id="KW-0479">Metal-binding</keyword>
<protein>
    <submittedName>
        <fullName evidence="12">TDP2 protein</fullName>
    </submittedName>
</protein>